<dbReference type="GO" id="GO:0006487">
    <property type="term" value="P:protein N-linked glycosylation"/>
    <property type="evidence" value="ECO:0007669"/>
    <property type="project" value="UniProtKB-UniRule"/>
</dbReference>
<dbReference type="EMBL" id="CP086714">
    <property type="protein sequence ID" value="WOO77533.1"/>
    <property type="molecule type" value="Genomic_DNA"/>
</dbReference>
<evidence type="ECO:0000313" key="8">
    <source>
        <dbReference type="Proteomes" id="UP000827549"/>
    </source>
</evidence>
<organism evidence="7 8">
    <name type="scientific">Vanrija pseudolonga</name>
    <dbReference type="NCBI Taxonomy" id="143232"/>
    <lineage>
        <taxon>Eukaryota</taxon>
        <taxon>Fungi</taxon>
        <taxon>Dikarya</taxon>
        <taxon>Basidiomycota</taxon>
        <taxon>Agaricomycotina</taxon>
        <taxon>Tremellomycetes</taxon>
        <taxon>Trichosporonales</taxon>
        <taxon>Trichosporonaceae</taxon>
        <taxon>Vanrija</taxon>
    </lineage>
</organism>
<keyword evidence="4 6" id="KW-1133">Transmembrane helix</keyword>
<protein>
    <recommendedName>
        <fullName evidence="6">Dolichyl-diphosphooligosaccharide-protein glycosyltransferase subunit OST5</fullName>
    </recommendedName>
</protein>
<dbReference type="RefSeq" id="XP_062623565.1">
    <property type="nucleotide sequence ID" value="XM_062767581.1"/>
</dbReference>
<dbReference type="Proteomes" id="UP000827549">
    <property type="component" value="Chromosome 1"/>
</dbReference>
<evidence type="ECO:0000256" key="6">
    <source>
        <dbReference type="RuleBase" id="RU367008"/>
    </source>
</evidence>
<evidence type="ECO:0000256" key="1">
    <source>
        <dbReference type="ARBA" id="ARBA00004141"/>
    </source>
</evidence>
<gene>
    <name evidence="7" type="ORF">LOC62_01G001108</name>
</gene>
<proteinExistence type="inferred from homology"/>
<keyword evidence="3 6" id="KW-0812">Transmembrane</keyword>
<dbReference type="InterPro" id="IPR007915">
    <property type="entry name" value="TMEM258/Ost5"/>
</dbReference>
<feature type="transmembrane region" description="Helical" evidence="6">
    <location>
        <begin position="25"/>
        <end position="47"/>
    </location>
</feature>
<dbReference type="AlphaFoldDB" id="A0AAF1BN39"/>
<evidence type="ECO:0000256" key="2">
    <source>
        <dbReference type="ARBA" id="ARBA00009825"/>
    </source>
</evidence>
<reference evidence="7" key="1">
    <citation type="submission" date="2023-10" db="EMBL/GenBank/DDBJ databases">
        <authorList>
            <person name="Noh H."/>
        </authorList>
    </citation>
    <scope>NUCLEOTIDE SEQUENCE</scope>
    <source>
        <strain evidence="7">DUCC4014</strain>
    </source>
</reference>
<dbReference type="GeneID" id="87804365"/>
<evidence type="ECO:0000313" key="7">
    <source>
        <dbReference type="EMBL" id="WOO77533.1"/>
    </source>
</evidence>
<accession>A0AAF1BN39</accession>
<dbReference type="Pfam" id="PF05251">
    <property type="entry name" value="Ost5"/>
    <property type="match status" value="1"/>
</dbReference>
<comment type="similarity">
    <text evidence="2 6">Belongs to the OST5 family.</text>
</comment>
<keyword evidence="8" id="KW-1185">Reference proteome</keyword>
<sequence>MASYTSVKALYAELPAYQPLVPTTALPAIAFLFLTLAFLLTFFLTTLKTTSIPVTEVGTALAAAFLAGGGVVALFCTVGVYV</sequence>
<name>A0AAF1BN39_9TREE</name>
<keyword evidence="5 6" id="KW-0472">Membrane</keyword>
<feature type="transmembrane region" description="Helical" evidence="6">
    <location>
        <begin position="59"/>
        <end position="81"/>
    </location>
</feature>
<comment type="subcellular location">
    <subcellularLocation>
        <location evidence="1 6">Membrane</location>
        <topology evidence="1 6">Multi-pass membrane protein</topology>
    </subcellularLocation>
</comment>
<dbReference type="GO" id="GO:0008250">
    <property type="term" value="C:oligosaccharyltransferase complex"/>
    <property type="evidence" value="ECO:0007669"/>
    <property type="project" value="UniProtKB-UniRule"/>
</dbReference>
<evidence type="ECO:0000256" key="5">
    <source>
        <dbReference type="ARBA" id="ARBA00023136"/>
    </source>
</evidence>
<evidence type="ECO:0000256" key="3">
    <source>
        <dbReference type="ARBA" id="ARBA00022692"/>
    </source>
</evidence>
<comment type="function">
    <text evidence="6">Subunit of the oligosaccharyl transferase (OST) complex that catalyzes the initial transfer of a defined glycan (Glc(3)Man(9)GlcNAc(2) in eukaryotes) from the lipid carrier dolichol-pyrophosphate to an asparagine residue within an Asn-X-Ser/Thr consensus motif in nascent polypeptide chains, the first step in protein N-glycosylation. N-glycosylation occurs cotranslationally and the complex associates with the Sec61 complex at the channel-forming translocon complex that mediates protein translocation across the endoplasmic reticulum (ER). All subunits are required for a maximal enzyme activity.</text>
</comment>
<evidence type="ECO:0000256" key="4">
    <source>
        <dbReference type="ARBA" id="ARBA00022989"/>
    </source>
</evidence>
<comment type="subunit">
    <text evidence="6">Component of the oligosaccharyltransferase (OST) complex.</text>
</comment>